<evidence type="ECO:0000259" key="13">
    <source>
        <dbReference type="PROSITE" id="PS50259"/>
    </source>
</evidence>
<name>A0AAU9XJG1_9CNID</name>
<evidence type="ECO:0000256" key="1">
    <source>
        <dbReference type="ARBA" id="ARBA00004651"/>
    </source>
</evidence>
<evidence type="ECO:0000256" key="7">
    <source>
        <dbReference type="ARBA" id="ARBA00023136"/>
    </source>
</evidence>
<keyword evidence="8" id="KW-0675">Receptor</keyword>
<dbReference type="PRINTS" id="PR00248">
    <property type="entry name" value="GPCRMGR"/>
</dbReference>
<keyword evidence="7 11" id="KW-0472">Membrane</keyword>
<dbReference type="InterPro" id="IPR009030">
    <property type="entry name" value="Growth_fac_rcpt_cys_sf"/>
</dbReference>
<organism evidence="14 15">
    <name type="scientific">Pocillopora meandrina</name>
    <dbReference type="NCBI Taxonomy" id="46732"/>
    <lineage>
        <taxon>Eukaryota</taxon>
        <taxon>Metazoa</taxon>
        <taxon>Cnidaria</taxon>
        <taxon>Anthozoa</taxon>
        <taxon>Hexacorallia</taxon>
        <taxon>Scleractinia</taxon>
        <taxon>Astrocoeniina</taxon>
        <taxon>Pocilloporidae</taxon>
        <taxon>Pocillopora</taxon>
    </lineage>
</organism>
<evidence type="ECO:0000313" key="14">
    <source>
        <dbReference type="EMBL" id="CAH3149526.1"/>
    </source>
</evidence>
<feature type="transmembrane region" description="Helical" evidence="11">
    <location>
        <begin position="821"/>
        <end position="839"/>
    </location>
</feature>
<dbReference type="Pfam" id="PF00003">
    <property type="entry name" value="7tm_3"/>
    <property type="match status" value="1"/>
</dbReference>
<keyword evidence="2" id="KW-1003">Cell membrane</keyword>
<comment type="caution">
    <text evidence="14">The sequence shown here is derived from an EMBL/GenBank/DDBJ whole genome shotgun (WGS) entry which is preliminary data.</text>
</comment>
<dbReference type="AlphaFoldDB" id="A0AAU9XJG1"/>
<dbReference type="InterPro" id="IPR001828">
    <property type="entry name" value="ANF_lig-bd_rcpt"/>
</dbReference>
<evidence type="ECO:0000256" key="9">
    <source>
        <dbReference type="ARBA" id="ARBA00023180"/>
    </source>
</evidence>
<keyword evidence="5 11" id="KW-1133">Transmembrane helix</keyword>
<dbReference type="Pfam" id="PF01094">
    <property type="entry name" value="ANF_receptor"/>
    <property type="match status" value="1"/>
</dbReference>
<comment type="subcellular location">
    <subcellularLocation>
        <location evidence="1">Cell membrane</location>
        <topology evidence="1">Multi-pass membrane protein</topology>
    </subcellularLocation>
</comment>
<keyword evidence="10" id="KW-0807">Transducer</keyword>
<feature type="transmembrane region" description="Helical" evidence="11">
    <location>
        <begin position="654"/>
        <end position="678"/>
    </location>
</feature>
<dbReference type="Gene3D" id="3.40.50.2300">
    <property type="match status" value="2"/>
</dbReference>
<evidence type="ECO:0000256" key="6">
    <source>
        <dbReference type="ARBA" id="ARBA00023040"/>
    </source>
</evidence>
<dbReference type="InterPro" id="IPR050726">
    <property type="entry name" value="mGluR"/>
</dbReference>
<dbReference type="InterPro" id="IPR017978">
    <property type="entry name" value="GPCR_3_C"/>
</dbReference>
<protein>
    <recommendedName>
        <fullName evidence="13">G-protein coupled receptors family 3 profile domain-containing protein</fullName>
    </recommendedName>
</protein>
<feature type="transmembrane region" description="Helical" evidence="11">
    <location>
        <begin position="781"/>
        <end position="801"/>
    </location>
</feature>
<gene>
    <name evidence="14" type="ORF">PMEA_00024357</name>
</gene>
<evidence type="ECO:0000256" key="2">
    <source>
        <dbReference type="ARBA" id="ARBA00022475"/>
    </source>
</evidence>
<feature type="transmembrane region" description="Helical" evidence="11">
    <location>
        <begin position="747"/>
        <end position="769"/>
    </location>
</feature>
<feature type="domain" description="G-protein coupled receptors family 3 profile" evidence="13">
    <location>
        <begin position="584"/>
        <end position="853"/>
    </location>
</feature>
<dbReference type="PROSITE" id="PS50259">
    <property type="entry name" value="G_PROTEIN_RECEP_F3_4"/>
    <property type="match status" value="1"/>
</dbReference>
<evidence type="ECO:0000256" key="10">
    <source>
        <dbReference type="ARBA" id="ARBA00023224"/>
    </source>
</evidence>
<dbReference type="SUPFAM" id="SSF53822">
    <property type="entry name" value="Periplasmic binding protein-like I"/>
    <property type="match status" value="1"/>
</dbReference>
<keyword evidence="9" id="KW-0325">Glycoprotein</keyword>
<feature type="transmembrane region" description="Helical" evidence="11">
    <location>
        <begin position="583"/>
        <end position="609"/>
    </location>
</feature>
<evidence type="ECO:0000313" key="15">
    <source>
        <dbReference type="Proteomes" id="UP001159428"/>
    </source>
</evidence>
<accession>A0AAU9XJG1</accession>
<keyword evidence="3 11" id="KW-0812">Transmembrane</keyword>
<dbReference type="FunFam" id="3.40.50.2300:FF:000016">
    <property type="entry name" value="Taste 1 receptor member 2"/>
    <property type="match status" value="1"/>
</dbReference>
<proteinExistence type="predicted"/>
<keyword evidence="4 12" id="KW-0732">Signal</keyword>
<dbReference type="InterPro" id="IPR028082">
    <property type="entry name" value="Peripla_BP_I"/>
</dbReference>
<dbReference type="InterPro" id="IPR011500">
    <property type="entry name" value="GPCR_3_9-Cys_dom"/>
</dbReference>
<dbReference type="EMBL" id="CALNXJ010000046">
    <property type="protein sequence ID" value="CAH3149526.1"/>
    <property type="molecule type" value="Genomic_DNA"/>
</dbReference>
<dbReference type="Gene3D" id="2.10.50.30">
    <property type="entry name" value="GPCR, family 3, nine cysteines domain"/>
    <property type="match status" value="1"/>
</dbReference>
<evidence type="ECO:0000256" key="4">
    <source>
        <dbReference type="ARBA" id="ARBA00022729"/>
    </source>
</evidence>
<dbReference type="GO" id="GO:0005886">
    <property type="term" value="C:plasma membrane"/>
    <property type="evidence" value="ECO:0007669"/>
    <property type="project" value="UniProtKB-SubCell"/>
</dbReference>
<evidence type="ECO:0000256" key="11">
    <source>
        <dbReference type="SAM" id="Phobius"/>
    </source>
</evidence>
<feature type="chain" id="PRO_5043527154" description="G-protein coupled receptors family 3 profile domain-containing protein" evidence="12">
    <location>
        <begin position="19"/>
        <end position="892"/>
    </location>
</feature>
<reference evidence="14 15" key="1">
    <citation type="submission" date="2022-05" db="EMBL/GenBank/DDBJ databases">
        <authorList>
            <consortium name="Genoscope - CEA"/>
            <person name="William W."/>
        </authorList>
    </citation>
    <scope>NUCLEOTIDE SEQUENCE [LARGE SCALE GENOMIC DNA]</scope>
</reference>
<dbReference type="FunFam" id="2.10.50.30:FF:000005">
    <property type="entry name" value="Metabotropic glutamate receptor"/>
    <property type="match status" value="1"/>
</dbReference>
<dbReference type="InterPro" id="IPR000337">
    <property type="entry name" value="GPCR_3"/>
</dbReference>
<feature type="signal peptide" evidence="12">
    <location>
        <begin position="1"/>
        <end position="18"/>
    </location>
</feature>
<dbReference type="InterPro" id="IPR038550">
    <property type="entry name" value="GPCR_3_9-Cys_sf"/>
</dbReference>
<evidence type="ECO:0000256" key="5">
    <source>
        <dbReference type="ARBA" id="ARBA00022989"/>
    </source>
</evidence>
<keyword evidence="15" id="KW-1185">Reference proteome</keyword>
<feature type="transmembrane region" description="Helical" evidence="11">
    <location>
        <begin position="621"/>
        <end position="642"/>
    </location>
</feature>
<feature type="transmembrane region" description="Helical" evidence="11">
    <location>
        <begin position="699"/>
        <end position="718"/>
    </location>
</feature>
<keyword evidence="6" id="KW-0297">G-protein coupled receptor</keyword>
<dbReference type="Proteomes" id="UP001159428">
    <property type="component" value="Unassembled WGS sequence"/>
</dbReference>
<dbReference type="CDD" id="cd06350">
    <property type="entry name" value="PBP1_GPCR_family_C-like"/>
    <property type="match status" value="1"/>
</dbReference>
<dbReference type="CDD" id="cd13953">
    <property type="entry name" value="7tm_classC_mGluR-like"/>
    <property type="match status" value="1"/>
</dbReference>
<evidence type="ECO:0000256" key="8">
    <source>
        <dbReference type="ARBA" id="ARBA00023170"/>
    </source>
</evidence>
<dbReference type="GO" id="GO:0004930">
    <property type="term" value="F:G protein-coupled receptor activity"/>
    <property type="evidence" value="ECO:0007669"/>
    <property type="project" value="UniProtKB-KW"/>
</dbReference>
<dbReference type="SUPFAM" id="SSF57184">
    <property type="entry name" value="Growth factor receptor domain"/>
    <property type="match status" value="1"/>
</dbReference>
<evidence type="ECO:0000256" key="3">
    <source>
        <dbReference type="ARBA" id="ARBA00022692"/>
    </source>
</evidence>
<dbReference type="PANTHER" id="PTHR24060">
    <property type="entry name" value="METABOTROPIC GLUTAMATE RECEPTOR"/>
    <property type="match status" value="1"/>
</dbReference>
<evidence type="ECO:0000256" key="12">
    <source>
        <dbReference type="SAM" id="SignalP"/>
    </source>
</evidence>
<sequence>MNACLLFFVTIISLRVLAIPEVTGNDRYHQPGDVTLGGLFLLHYTTEDGQCGEFFPIGLGHVEAMIFAIHKINNDPYLLPNITLGYDIRDYCESAAKAMEHTYDFIRKNEIIAETQNASCKQTDEKNMTQSQEKLITAVVGPTDSGSAVLVASLLRVGGVPVISHSATSNELSSPQYRHFFRTAPPDGQQASAMADLIQHFNWSYVAAVAMDDSYGRNGVWKLESEAEARKTFCLSFAEYIPRQEYIAKLKRAVSKLKSYPNIRVVVLWLFGGYGRRFLKEAVEQNLMDRTWILSDALATEDDVFVGLKTTDQQILHGSLGLQPRMLDDKDFKDFLIKESSRLIKSEQVPWWQEFWKSEESRHCSSLPALSEQKYCIEIVLRTIYDTYIPYVVDAVYAIAYALHVMNNCSRLGCEKSQTPGSDLFPMLNPKYVEDYLRVVNFTGMTGQVRFDKFGDPLESSYDIVHFKTNDTLDSHDPVKLVIGSWEKNRKKKLELNIGSIRWNTISNQTFVPKSFCHEDCPKGTFRSVTTPCCWECLKCPTGTISSRINDMNCTECPQGQSPDDSRSECLDLPEIEIKWSSLASVLVIVFAVIGFLLVAICSFILYKFRMTPLVKASNRELSVILMSTITTSFCVSILSLAKPTSFMCSLVNGLRSMVLVTFISILVIKTMKILSVFQINVIAKRFKEFILSTKSQSLLVLLFILPQVLFLTLWIALDSPHQRRIFQPVEGMYLLSCSLHQSSTGMALQIVISVYTSFLAVVCTFYAFKARSLPENFNEARYIGFSMYILLLSSVGYLPINIGLYGSYATNLKCAMSLLSSYGILTCMFVPKIYVIILKPEQNTHQAVSSQVSVFSFSNFPRGKITTVSPSKPDAVGHQEQLDLEFASVSI</sequence>
<dbReference type="Pfam" id="PF07562">
    <property type="entry name" value="NCD3G"/>
    <property type="match status" value="1"/>
</dbReference>